<dbReference type="InterPro" id="IPR027370">
    <property type="entry name" value="Znf-RING_euk"/>
</dbReference>
<dbReference type="GO" id="GO:0008270">
    <property type="term" value="F:zinc ion binding"/>
    <property type="evidence" value="ECO:0007669"/>
    <property type="project" value="UniProtKB-KW"/>
</dbReference>
<evidence type="ECO:0000259" key="5">
    <source>
        <dbReference type="PROSITE" id="PS50089"/>
    </source>
</evidence>
<keyword evidence="2 4" id="KW-0863">Zinc-finger</keyword>
<gene>
    <name evidence="6" type="ORF">HYPSUDRAFT_202442</name>
</gene>
<sequence length="173" mass="18997">MEVQEYIDLSTDGSPPPAPSCVTNGDTIRRQMSVANNFDETALITVGMASPALATVGLEEVREIMDTASLREEYIKVKIALAQVTKEKAAIIDALREFGMCGICQGVMQSPVILECGHAFCQKCLSAQLKHQRRMAVKYESHFPCGRCRTLIPRAVEPAKIYGLPDVLKMLPI</sequence>
<evidence type="ECO:0000256" key="1">
    <source>
        <dbReference type="ARBA" id="ARBA00022723"/>
    </source>
</evidence>
<accession>A0A0D2L5T7</accession>
<protein>
    <recommendedName>
        <fullName evidence="5">RING-type domain-containing protein</fullName>
    </recommendedName>
</protein>
<evidence type="ECO:0000256" key="3">
    <source>
        <dbReference type="ARBA" id="ARBA00022833"/>
    </source>
</evidence>
<evidence type="ECO:0000313" key="7">
    <source>
        <dbReference type="Proteomes" id="UP000054270"/>
    </source>
</evidence>
<dbReference type="PROSITE" id="PS50089">
    <property type="entry name" value="ZF_RING_2"/>
    <property type="match status" value="1"/>
</dbReference>
<dbReference type="SMART" id="SM00184">
    <property type="entry name" value="RING"/>
    <property type="match status" value="1"/>
</dbReference>
<dbReference type="InterPro" id="IPR001841">
    <property type="entry name" value="Znf_RING"/>
</dbReference>
<dbReference type="Proteomes" id="UP000054270">
    <property type="component" value="Unassembled WGS sequence"/>
</dbReference>
<dbReference type="InterPro" id="IPR013083">
    <property type="entry name" value="Znf_RING/FYVE/PHD"/>
</dbReference>
<proteinExistence type="predicted"/>
<keyword evidence="1" id="KW-0479">Metal-binding</keyword>
<dbReference type="Pfam" id="PF13445">
    <property type="entry name" value="zf-RING_UBOX"/>
    <property type="match status" value="1"/>
</dbReference>
<dbReference type="AlphaFoldDB" id="A0A0D2L5T7"/>
<name>A0A0D2L5T7_HYPSF</name>
<dbReference type="SUPFAM" id="SSF57850">
    <property type="entry name" value="RING/U-box"/>
    <property type="match status" value="1"/>
</dbReference>
<keyword evidence="3" id="KW-0862">Zinc</keyword>
<dbReference type="EMBL" id="KN817552">
    <property type="protein sequence ID" value="KJA22202.1"/>
    <property type="molecule type" value="Genomic_DNA"/>
</dbReference>
<dbReference type="Gene3D" id="3.30.40.10">
    <property type="entry name" value="Zinc/RING finger domain, C3HC4 (zinc finger)"/>
    <property type="match status" value="1"/>
</dbReference>
<organism evidence="6 7">
    <name type="scientific">Hypholoma sublateritium (strain FD-334 SS-4)</name>
    <dbReference type="NCBI Taxonomy" id="945553"/>
    <lineage>
        <taxon>Eukaryota</taxon>
        <taxon>Fungi</taxon>
        <taxon>Dikarya</taxon>
        <taxon>Basidiomycota</taxon>
        <taxon>Agaricomycotina</taxon>
        <taxon>Agaricomycetes</taxon>
        <taxon>Agaricomycetidae</taxon>
        <taxon>Agaricales</taxon>
        <taxon>Agaricineae</taxon>
        <taxon>Strophariaceae</taxon>
        <taxon>Hypholoma</taxon>
    </lineage>
</organism>
<dbReference type="InterPro" id="IPR017907">
    <property type="entry name" value="Znf_RING_CS"/>
</dbReference>
<keyword evidence="7" id="KW-1185">Reference proteome</keyword>
<evidence type="ECO:0000256" key="2">
    <source>
        <dbReference type="ARBA" id="ARBA00022771"/>
    </source>
</evidence>
<feature type="domain" description="RING-type" evidence="5">
    <location>
        <begin position="101"/>
        <end position="149"/>
    </location>
</feature>
<reference evidence="7" key="1">
    <citation type="submission" date="2014-04" db="EMBL/GenBank/DDBJ databases">
        <title>Evolutionary Origins and Diversification of the Mycorrhizal Mutualists.</title>
        <authorList>
            <consortium name="DOE Joint Genome Institute"/>
            <consortium name="Mycorrhizal Genomics Consortium"/>
            <person name="Kohler A."/>
            <person name="Kuo A."/>
            <person name="Nagy L.G."/>
            <person name="Floudas D."/>
            <person name="Copeland A."/>
            <person name="Barry K.W."/>
            <person name="Cichocki N."/>
            <person name="Veneault-Fourrey C."/>
            <person name="LaButti K."/>
            <person name="Lindquist E.A."/>
            <person name="Lipzen A."/>
            <person name="Lundell T."/>
            <person name="Morin E."/>
            <person name="Murat C."/>
            <person name="Riley R."/>
            <person name="Ohm R."/>
            <person name="Sun H."/>
            <person name="Tunlid A."/>
            <person name="Henrissat B."/>
            <person name="Grigoriev I.V."/>
            <person name="Hibbett D.S."/>
            <person name="Martin F."/>
        </authorList>
    </citation>
    <scope>NUCLEOTIDE SEQUENCE [LARGE SCALE GENOMIC DNA]</scope>
    <source>
        <strain evidence="7">FD-334 SS-4</strain>
    </source>
</reference>
<evidence type="ECO:0000256" key="4">
    <source>
        <dbReference type="PROSITE-ProRule" id="PRU00175"/>
    </source>
</evidence>
<dbReference type="OrthoDB" id="2992110at2759"/>
<evidence type="ECO:0000313" key="6">
    <source>
        <dbReference type="EMBL" id="KJA22202.1"/>
    </source>
</evidence>
<dbReference type="PROSITE" id="PS00518">
    <property type="entry name" value="ZF_RING_1"/>
    <property type="match status" value="1"/>
</dbReference>